<dbReference type="AlphaFoldDB" id="A0A2A4J9E9"/>
<sequence length="582" mass="66590">MDSSSENSFAWTDTSSDSFNSASMAGDSENIQEDKNIDHIIKKKKDKKLSRTQVNANSVELQSKLDIKEETEYCININNGKDKKKKIKVEPDSENEKGKKKPTQLEHNGNPNQTSSYDEAFLDMKVKQEEVLSSSKHKKKKKKRTSSLDHSCNNSSSETCTENVTLKHDSESDSEMSKSKKKKKKSKKKYGSDNDKIGQNIDIEESANKKEKPYSKHNETYTSVVDNNTLQDESEESGYDEISAIKCDDSHSLHTISLINKSVEDENTEINHNSELISKLDKKSKPEPESNKPSVVNRRTQSISDRIRFEDDEDTNIESSQLEHDNYSHNNKKSSKLKQFLKANPNLKMITDTFNNNRNLTLDDEIWILKCPKDIDINNFHDTTLNIFEKCKIKVGGQSFEGSTEEQSGTISLLTMERSGSKIKSVPLRGIVNLRKRIPKAHFRDDNIMMNDQTNFIPLPETKCRHPLFGSNYKKALKIPAAVAERLNVQHSEKSRTEKKKKKNKKDKSLSEQVCTEEEQSDIIMKPDPENLVTKLEKKKKKRKIVDDEGPVPKKIKRVKHDPESAEAWESEKAIEENLFNF</sequence>
<feature type="compositionally biased region" description="Basic residues" evidence="1">
    <location>
        <begin position="179"/>
        <end position="189"/>
    </location>
</feature>
<feature type="compositionally biased region" description="Polar residues" evidence="1">
    <location>
        <begin position="51"/>
        <end position="61"/>
    </location>
</feature>
<feature type="compositionally biased region" description="Basic residues" evidence="1">
    <location>
        <begin position="135"/>
        <end position="145"/>
    </location>
</feature>
<name>A0A2A4J9E9_HELVI</name>
<feature type="compositionally biased region" description="Basic and acidic residues" evidence="1">
    <location>
        <begin position="165"/>
        <end position="178"/>
    </location>
</feature>
<feature type="compositionally biased region" description="Low complexity" evidence="1">
    <location>
        <begin position="148"/>
        <end position="157"/>
    </location>
</feature>
<protein>
    <submittedName>
        <fullName evidence="2">Uncharacterized protein</fullName>
    </submittedName>
</protein>
<feature type="region of interest" description="Disordered" evidence="1">
    <location>
        <begin position="78"/>
        <end position="237"/>
    </location>
</feature>
<dbReference type="InterPro" id="IPR013240">
    <property type="entry name" value="DNA-dir_RNA_pol1_su_RPA34"/>
</dbReference>
<feature type="compositionally biased region" description="Polar residues" evidence="1">
    <location>
        <begin position="105"/>
        <end position="117"/>
    </location>
</feature>
<feature type="compositionally biased region" description="Basic residues" evidence="1">
    <location>
        <begin position="41"/>
        <end position="50"/>
    </location>
</feature>
<feature type="region of interest" description="Disordered" evidence="1">
    <location>
        <begin position="488"/>
        <end position="523"/>
    </location>
</feature>
<gene>
    <name evidence="2" type="ORF">B5V51_5199</name>
</gene>
<evidence type="ECO:0000256" key="1">
    <source>
        <dbReference type="SAM" id="MobiDB-lite"/>
    </source>
</evidence>
<feature type="compositionally biased region" description="Basic residues" evidence="1">
    <location>
        <begin position="497"/>
        <end position="506"/>
    </location>
</feature>
<reference evidence="2" key="1">
    <citation type="submission" date="2017-09" db="EMBL/GenBank/DDBJ databases">
        <title>Contemporary evolution of a Lepidopteran species, Heliothis virescens, in response to modern agricultural practices.</title>
        <authorList>
            <person name="Fritz M.L."/>
            <person name="Deyonke A.M."/>
            <person name="Papanicolaou A."/>
            <person name="Micinski S."/>
            <person name="Westbrook J."/>
            <person name="Gould F."/>
        </authorList>
    </citation>
    <scope>NUCLEOTIDE SEQUENCE [LARGE SCALE GENOMIC DNA]</scope>
    <source>
        <strain evidence="2">HvINT-</strain>
        <tissue evidence="2">Whole body</tissue>
    </source>
</reference>
<evidence type="ECO:0000313" key="2">
    <source>
        <dbReference type="EMBL" id="PCG68469.1"/>
    </source>
</evidence>
<feature type="region of interest" description="Disordered" evidence="1">
    <location>
        <begin position="1"/>
        <end position="63"/>
    </location>
</feature>
<organism evidence="2">
    <name type="scientific">Heliothis virescens</name>
    <name type="common">Tobacco budworm moth</name>
    <dbReference type="NCBI Taxonomy" id="7102"/>
    <lineage>
        <taxon>Eukaryota</taxon>
        <taxon>Metazoa</taxon>
        <taxon>Ecdysozoa</taxon>
        <taxon>Arthropoda</taxon>
        <taxon>Hexapoda</taxon>
        <taxon>Insecta</taxon>
        <taxon>Pterygota</taxon>
        <taxon>Neoptera</taxon>
        <taxon>Endopterygota</taxon>
        <taxon>Lepidoptera</taxon>
        <taxon>Glossata</taxon>
        <taxon>Ditrysia</taxon>
        <taxon>Noctuoidea</taxon>
        <taxon>Noctuidae</taxon>
        <taxon>Heliothinae</taxon>
        <taxon>Heliothis</taxon>
    </lineage>
</organism>
<dbReference type="EMBL" id="NWSH01002352">
    <property type="protein sequence ID" value="PCG68469.1"/>
    <property type="molecule type" value="Genomic_DNA"/>
</dbReference>
<feature type="compositionally biased region" description="Basic and acidic residues" evidence="1">
    <location>
        <begin position="278"/>
        <end position="290"/>
    </location>
</feature>
<accession>A0A2A4J9E9</accession>
<comment type="caution">
    <text evidence="2">The sequence shown here is derived from an EMBL/GenBank/DDBJ whole genome shotgun (WGS) entry which is preliminary data.</text>
</comment>
<feature type="region of interest" description="Disordered" evidence="1">
    <location>
        <begin position="275"/>
        <end position="331"/>
    </location>
</feature>
<feature type="compositionally biased region" description="Polar residues" evidence="1">
    <location>
        <begin position="220"/>
        <end position="231"/>
    </location>
</feature>
<proteinExistence type="predicted"/>
<dbReference type="GO" id="GO:0006360">
    <property type="term" value="P:transcription by RNA polymerase I"/>
    <property type="evidence" value="ECO:0007669"/>
    <property type="project" value="InterPro"/>
</dbReference>
<feature type="compositionally biased region" description="Basic and acidic residues" evidence="1">
    <location>
        <begin position="206"/>
        <end position="219"/>
    </location>
</feature>
<dbReference type="Pfam" id="PF08208">
    <property type="entry name" value="RNA_polI_A34"/>
    <property type="match status" value="1"/>
</dbReference>
<feature type="compositionally biased region" description="Basic and acidic residues" evidence="1">
    <location>
        <begin position="88"/>
        <end position="97"/>
    </location>
</feature>
<feature type="compositionally biased region" description="Polar residues" evidence="1">
    <location>
        <begin position="1"/>
        <end position="23"/>
    </location>
</feature>